<proteinExistence type="predicted"/>
<keyword evidence="2" id="KW-1185">Reference proteome</keyword>
<dbReference type="RefSeq" id="WP_163957199.1">
    <property type="nucleotide sequence ID" value="NZ_BAAAES010000015.1"/>
</dbReference>
<name>A0ABP3T919_9SPHN</name>
<organism evidence="1 2">
    <name type="scientific">Sphingomonas insulae</name>
    <dbReference type="NCBI Taxonomy" id="424800"/>
    <lineage>
        <taxon>Bacteria</taxon>
        <taxon>Pseudomonadati</taxon>
        <taxon>Pseudomonadota</taxon>
        <taxon>Alphaproteobacteria</taxon>
        <taxon>Sphingomonadales</taxon>
        <taxon>Sphingomonadaceae</taxon>
        <taxon>Sphingomonas</taxon>
    </lineage>
</organism>
<accession>A0ABP3T919</accession>
<sequence length="107" mass="11761">MEIEVANPVRISIRAAPAVIAWHIPHIETGETSAEVNINTSNFHHPDALDEADAPTDACREWIIHAVQAAIQRDGLKRWITWPDLGVTSFPGPNLTPHHRPPQPAAS</sequence>
<gene>
    <name evidence="1" type="ORF">GCM10009102_32800</name>
</gene>
<evidence type="ECO:0000313" key="1">
    <source>
        <dbReference type="EMBL" id="GAA0677563.1"/>
    </source>
</evidence>
<comment type="caution">
    <text evidence="1">The sequence shown here is derived from an EMBL/GenBank/DDBJ whole genome shotgun (WGS) entry which is preliminary data.</text>
</comment>
<protein>
    <submittedName>
        <fullName evidence="1">Uncharacterized protein</fullName>
    </submittedName>
</protein>
<evidence type="ECO:0000313" key="2">
    <source>
        <dbReference type="Proteomes" id="UP001500238"/>
    </source>
</evidence>
<reference evidence="2" key="1">
    <citation type="journal article" date="2019" name="Int. J. Syst. Evol. Microbiol.">
        <title>The Global Catalogue of Microorganisms (GCM) 10K type strain sequencing project: providing services to taxonomists for standard genome sequencing and annotation.</title>
        <authorList>
            <consortium name="The Broad Institute Genomics Platform"/>
            <consortium name="The Broad Institute Genome Sequencing Center for Infectious Disease"/>
            <person name="Wu L."/>
            <person name="Ma J."/>
        </authorList>
    </citation>
    <scope>NUCLEOTIDE SEQUENCE [LARGE SCALE GENOMIC DNA]</scope>
    <source>
        <strain evidence="2">JCM 14603</strain>
    </source>
</reference>
<dbReference type="Proteomes" id="UP001500238">
    <property type="component" value="Unassembled WGS sequence"/>
</dbReference>
<dbReference type="EMBL" id="BAAAES010000015">
    <property type="protein sequence ID" value="GAA0677563.1"/>
    <property type="molecule type" value="Genomic_DNA"/>
</dbReference>